<keyword evidence="1" id="KW-0472">Membrane</keyword>
<organism evidence="2 3">
    <name type="scientific">Paenibacillus radicis</name>
    <name type="common">ex Xue et al. 2023</name>
    <dbReference type="NCBI Taxonomy" id="2972489"/>
    <lineage>
        <taxon>Bacteria</taxon>
        <taxon>Bacillati</taxon>
        <taxon>Bacillota</taxon>
        <taxon>Bacilli</taxon>
        <taxon>Bacillales</taxon>
        <taxon>Paenibacillaceae</taxon>
        <taxon>Paenibacillus</taxon>
    </lineage>
</organism>
<comment type="caution">
    <text evidence="2">The sequence shown here is derived from an EMBL/GenBank/DDBJ whole genome shotgun (WGS) entry which is preliminary data.</text>
</comment>
<dbReference type="Proteomes" id="UP001300012">
    <property type="component" value="Unassembled WGS sequence"/>
</dbReference>
<feature type="transmembrane region" description="Helical" evidence="1">
    <location>
        <begin position="104"/>
        <end position="126"/>
    </location>
</feature>
<dbReference type="RefSeq" id="WP_258216008.1">
    <property type="nucleotide sequence ID" value="NZ_JANQBD010000020.1"/>
</dbReference>
<sequence length="211" mass="23824">MNPGYLSLLFLVVSLILFASGWMDYFMRGITSKVILLFFVSWLVTMEIVITLPHVRIGLWTIVLAVLIVAVLWRSHGLMYKLHVLSVGILLGSVSFFLQETIHLFPSMVLGSVELSMALLIGFLISSLIKVPAVQLAAVSLGLLLGEAYFRFLHKGQIEFQLGTTMLQDRWWLTVYVMRGMSLLLAGMLLMSKKSVNWIVAGVRKMVRYRD</sequence>
<proteinExistence type="predicted"/>
<feature type="transmembrane region" description="Helical" evidence="1">
    <location>
        <begin position="34"/>
        <end position="51"/>
    </location>
</feature>
<keyword evidence="3" id="KW-1185">Reference proteome</keyword>
<keyword evidence="1" id="KW-0812">Transmembrane</keyword>
<accession>A0ABT1YMQ3</accession>
<evidence type="ECO:0000313" key="3">
    <source>
        <dbReference type="Proteomes" id="UP001300012"/>
    </source>
</evidence>
<evidence type="ECO:0000313" key="2">
    <source>
        <dbReference type="EMBL" id="MCR8634443.1"/>
    </source>
</evidence>
<gene>
    <name evidence="2" type="ORF">NV381_24930</name>
</gene>
<feature type="transmembrane region" description="Helical" evidence="1">
    <location>
        <begin position="57"/>
        <end position="73"/>
    </location>
</feature>
<feature type="transmembrane region" description="Helical" evidence="1">
    <location>
        <begin position="80"/>
        <end position="98"/>
    </location>
</feature>
<name>A0ABT1YMQ3_9BACL</name>
<feature type="transmembrane region" description="Helical" evidence="1">
    <location>
        <begin position="133"/>
        <end position="151"/>
    </location>
</feature>
<dbReference type="EMBL" id="JANQBD010000020">
    <property type="protein sequence ID" value="MCR8634443.1"/>
    <property type="molecule type" value="Genomic_DNA"/>
</dbReference>
<feature type="transmembrane region" description="Helical" evidence="1">
    <location>
        <begin position="171"/>
        <end position="191"/>
    </location>
</feature>
<reference evidence="2 3" key="1">
    <citation type="submission" date="2022-08" db="EMBL/GenBank/DDBJ databases">
        <title>Paenibacillus endoradicis sp. nov., Paenibacillus radicibacter sp. nov and Paenibacillus pararadicis sp. nov., three cold-adapted plant growth-promoting bacteria isolated from root of Larix gmelinii in Great Khingan.</title>
        <authorList>
            <person name="Xue H."/>
        </authorList>
    </citation>
    <scope>NUCLEOTIDE SEQUENCE [LARGE SCALE GENOMIC DNA]</scope>
    <source>
        <strain evidence="2 3">N5-1-1-5</strain>
    </source>
</reference>
<protein>
    <submittedName>
        <fullName evidence="2">Uncharacterized protein</fullName>
    </submittedName>
</protein>
<feature type="transmembrane region" description="Helical" evidence="1">
    <location>
        <begin position="6"/>
        <end position="27"/>
    </location>
</feature>
<keyword evidence="1" id="KW-1133">Transmembrane helix</keyword>
<evidence type="ECO:0000256" key="1">
    <source>
        <dbReference type="SAM" id="Phobius"/>
    </source>
</evidence>